<evidence type="ECO:0000313" key="2">
    <source>
        <dbReference type="EMBL" id="MBB4652973.1"/>
    </source>
</evidence>
<gene>
    <name evidence="2" type="ORF">GGQ99_004757</name>
</gene>
<dbReference type="RefSeq" id="WP_183264376.1">
    <property type="nucleotide sequence ID" value="NZ_BAAAVZ010000026.1"/>
</dbReference>
<protein>
    <submittedName>
        <fullName evidence="2">GcrA cell cycle regulator</fullName>
    </submittedName>
</protein>
<reference evidence="2 3" key="1">
    <citation type="submission" date="2020-08" db="EMBL/GenBank/DDBJ databases">
        <title>Genomic Encyclopedia of Type Strains, Phase IV (KMG-IV): sequencing the most valuable type-strain genomes for metagenomic binning, comparative biology and taxonomic classification.</title>
        <authorList>
            <person name="Goeker M."/>
        </authorList>
    </citation>
    <scope>NUCLEOTIDE SEQUENCE [LARGE SCALE GENOMIC DNA]</scope>
    <source>
        <strain evidence="2 3">DSM 7050</strain>
    </source>
</reference>
<name>A0ABR6L840_9HYPH</name>
<dbReference type="Pfam" id="PF07750">
    <property type="entry name" value="GcrA"/>
    <property type="match status" value="1"/>
</dbReference>
<dbReference type="EMBL" id="JACHOT010000009">
    <property type="protein sequence ID" value="MBB4652973.1"/>
    <property type="molecule type" value="Genomic_DNA"/>
</dbReference>
<accession>A0ABR6L840</accession>
<organism evidence="2 3">
    <name type="scientific">Aminobacter niigataensis</name>
    <dbReference type="NCBI Taxonomy" id="83265"/>
    <lineage>
        <taxon>Bacteria</taxon>
        <taxon>Pseudomonadati</taxon>
        <taxon>Pseudomonadota</taxon>
        <taxon>Alphaproteobacteria</taxon>
        <taxon>Hyphomicrobiales</taxon>
        <taxon>Phyllobacteriaceae</taxon>
        <taxon>Aminobacter</taxon>
    </lineage>
</organism>
<feature type="region of interest" description="Disordered" evidence="1">
    <location>
        <begin position="124"/>
        <end position="165"/>
    </location>
</feature>
<dbReference type="InterPro" id="IPR011681">
    <property type="entry name" value="GcrA"/>
</dbReference>
<feature type="compositionally biased region" description="Low complexity" evidence="1">
    <location>
        <begin position="145"/>
        <end position="157"/>
    </location>
</feature>
<dbReference type="Proteomes" id="UP000539538">
    <property type="component" value="Unassembled WGS sequence"/>
</dbReference>
<comment type="caution">
    <text evidence="2">The sequence shown here is derived from an EMBL/GenBank/DDBJ whole genome shotgun (WGS) entry which is preliminary data.</text>
</comment>
<proteinExistence type="predicted"/>
<keyword evidence="3" id="KW-1185">Reference proteome</keyword>
<evidence type="ECO:0000256" key="1">
    <source>
        <dbReference type="SAM" id="MobiDB-lite"/>
    </source>
</evidence>
<evidence type="ECO:0000313" key="3">
    <source>
        <dbReference type="Proteomes" id="UP000539538"/>
    </source>
</evidence>
<sequence>MSAPAKPWLAMTPAQRLEAVRQLLEQGHAPSAIAWKFQARPAAIATVVKAIRKADGAPQDESPPVAADLTQRAWAILTSEERDAVVLALRADGLAASAIAAQLATTRNAVIGYMKRLTDAGVEVPGLKKPMRPRTSRVPTPPSPSKKQATPKPAKAPAPKRDKVLRRSAAGAVEAVPMRGPNNPHPYDFKARAEQRASSPGLSPALVAGEPIRAIEDLAAPVSRRLALTQLTERTCKWPNGDPQAEDFGFCGHQVSSAPYCAYHARIAYVPPTIRHRADIRSAERKFA</sequence>